<keyword evidence="2" id="KW-1185">Reference proteome</keyword>
<sequence length="106" mass="12023">MYPRAYGSSTMSGMALAWQQMTAILVKRFHHSRRDWKGLIAQILLPVLFMVFAMGLGSIKSDLQHYPELELSPALYNLGPSYSFFSNQNPSTSQLNGHHVVIPRDR</sequence>
<dbReference type="Proteomes" id="UP001057452">
    <property type="component" value="Chromosome 21"/>
</dbReference>
<protein>
    <submittedName>
        <fullName evidence="1">Uncharacterized protein</fullName>
    </submittedName>
</protein>
<gene>
    <name evidence="1" type="ORF">KUCAC02_010560</name>
</gene>
<organism evidence="1 2">
    <name type="scientific">Chaenocephalus aceratus</name>
    <name type="common">Blackfin icefish</name>
    <name type="synonym">Chaenichthys aceratus</name>
    <dbReference type="NCBI Taxonomy" id="36190"/>
    <lineage>
        <taxon>Eukaryota</taxon>
        <taxon>Metazoa</taxon>
        <taxon>Chordata</taxon>
        <taxon>Craniata</taxon>
        <taxon>Vertebrata</taxon>
        <taxon>Euteleostomi</taxon>
        <taxon>Actinopterygii</taxon>
        <taxon>Neopterygii</taxon>
        <taxon>Teleostei</taxon>
        <taxon>Neoteleostei</taxon>
        <taxon>Acanthomorphata</taxon>
        <taxon>Eupercaria</taxon>
        <taxon>Perciformes</taxon>
        <taxon>Notothenioidei</taxon>
        <taxon>Channichthyidae</taxon>
        <taxon>Chaenocephalus</taxon>
    </lineage>
</organism>
<reference evidence="1" key="1">
    <citation type="submission" date="2022-05" db="EMBL/GenBank/DDBJ databases">
        <title>Chromosome-level genome of Chaenocephalus aceratus.</title>
        <authorList>
            <person name="Park H."/>
        </authorList>
    </citation>
    <scope>NUCLEOTIDE SEQUENCE</scope>
    <source>
        <strain evidence="1">KU_202001</strain>
    </source>
</reference>
<evidence type="ECO:0000313" key="2">
    <source>
        <dbReference type="Proteomes" id="UP001057452"/>
    </source>
</evidence>
<accession>A0ACB9W0Q1</accession>
<evidence type="ECO:0000313" key="1">
    <source>
        <dbReference type="EMBL" id="KAI4805968.1"/>
    </source>
</evidence>
<dbReference type="EMBL" id="CM043805">
    <property type="protein sequence ID" value="KAI4805968.1"/>
    <property type="molecule type" value="Genomic_DNA"/>
</dbReference>
<name>A0ACB9W0Q1_CHAAC</name>
<comment type="caution">
    <text evidence="1">The sequence shown here is derived from an EMBL/GenBank/DDBJ whole genome shotgun (WGS) entry which is preliminary data.</text>
</comment>
<proteinExistence type="predicted"/>